<reference evidence="1" key="1">
    <citation type="submission" date="2020-06" db="EMBL/GenBank/DDBJ databases">
        <authorList>
            <person name="Li T."/>
            <person name="Hu X."/>
            <person name="Zhang T."/>
            <person name="Song X."/>
            <person name="Zhang H."/>
            <person name="Dai N."/>
            <person name="Sheng W."/>
            <person name="Hou X."/>
            <person name="Wei L."/>
        </authorList>
    </citation>
    <scope>NUCLEOTIDE SEQUENCE</scope>
    <source>
        <strain evidence="1">G02</strain>
        <tissue evidence="1">Leaf</tissue>
    </source>
</reference>
<protein>
    <submittedName>
        <fullName evidence="1">Uncharacterized protein</fullName>
    </submittedName>
</protein>
<reference evidence="1" key="2">
    <citation type="journal article" date="2024" name="Plant">
        <title>Genomic evolution and insights into agronomic trait innovations of Sesamum species.</title>
        <authorList>
            <person name="Miao H."/>
            <person name="Wang L."/>
            <person name="Qu L."/>
            <person name="Liu H."/>
            <person name="Sun Y."/>
            <person name="Le M."/>
            <person name="Wang Q."/>
            <person name="Wei S."/>
            <person name="Zheng Y."/>
            <person name="Lin W."/>
            <person name="Duan Y."/>
            <person name="Cao H."/>
            <person name="Xiong S."/>
            <person name="Wang X."/>
            <person name="Wei L."/>
            <person name="Li C."/>
            <person name="Ma Q."/>
            <person name="Ju M."/>
            <person name="Zhao R."/>
            <person name="Li G."/>
            <person name="Mu C."/>
            <person name="Tian Q."/>
            <person name="Mei H."/>
            <person name="Zhang T."/>
            <person name="Gao T."/>
            <person name="Zhang H."/>
        </authorList>
    </citation>
    <scope>NUCLEOTIDE SEQUENCE</scope>
    <source>
        <strain evidence="1">G02</strain>
    </source>
</reference>
<gene>
    <name evidence="1" type="ORF">Sradi_5875400</name>
</gene>
<comment type="caution">
    <text evidence="1">The sequence shown here is derived from an EMBL/GenBank/DDBJ whole genome shotgun (WGS) entry which is preliminary data.</text>
</comment>
<dbReference type="EMBL" id="JACGWJ010000027">
    <property type="protein sequence ID" value="KAL0309331.1"/>
    <property type="molecule type" value="Genomic_DNA"/>
</dbReference>
<name>A0AAW2KQX9_SESRA</name>
<organism evidence="1">
    <name type="scientific">Sesamum radiatum</name>
    <name type="common">Black benniseed</name>
    <dbReference type="NCBI Taxonomy" id="300843"/>
    <lineage>
        <taxon>Eukaryota</taxon>
        <taxon>Viridiplantae</taxon>
        <taxon>Streptophyta</taxon>
        <taxon>Embryophyta</taxon>
        <taxon>Tracheophyta</taxon>
        <taxon>Spermatophyta</taxon>
        <taxon>Magnoliopsida</taxon>
        <taxon>eudicotyledons</taxon>
        <taxon>Gunneridae</taxon>
        <taxon>Pentapetalae</taxon>
        <taxon>asterids</taxon>
        <taxon>lamiids</taxon>
        <taxon>Lamiales</taxon>
        <taxon>Pedaliaceae</taxon>
        <taxon>Sesamum</taxon>
    </lineage>
</organism>
<proteinExistence type="predicted"/>
<sequence length="49" mass="5790">MAEEYIKKKAKEVVKKEKSNGGDSTEKYVAKYWEDSAKFMDEVERSIRE</sequence>
<accession>A0AAW2KQX9</accession>
<evidence type="ECO:0000313" key="1">
    <source>
        <dbReference type="EMBL" id="KAL0309331.1"/>
    </source>
</evidence>
<dbReference type="AlphaFoldDB" id="A0AAW2KQX9"/>